<evidence type="ECO:0000313" key="5">
    <source>
        <dbReference type="Proteomes" id="UP000254626"/>
    </source>
</evidence>
<dbReference type="GO" id="GO:0016780">
    <property type="term" value="F:phosphotransferase activity, for other substituted phosphate groups"/>
    <property type="evidence" value="ECO:0007669"/>
    <property type="project" value="InterPro"/>
</dbReference>
<dbReference type="Pfam" id="PF01066">
    <property type="entry name" value="CDP-OH_P_transf"/>
    <property type="match status" value="1"/>
</dbReference>
<feature type="transmembrane region" description="Helical" evidence="1">
    <location>
        <begin position="165"/>
        <end position="181"/>
    </location>
</feature>
<dbReference type="Gene3D" id="1.20.120.1760">
    <property type="match status" value="1"/>
</dbReference>
<evidence type="ECO:0000313" key="2">
    <source>
        <dbReference type="EMBL" id="AMF94870.1"/>
    </source>
</evidence>
<feature type="transmembrane region" description="Helical" evidence="1">
    <location>
        <begin position="187"/>
        <end position="208"/>
    </location>
</feature>
<name>A0AAX2LPS6_VIBFL</name>
<keyword evidence="1" id="KW-0812">Transmembrane</keyword>
<dbReference type="GO" id="GO:0008654">
    <property type="term" value="P:phospholipid biosynthetic process"/>
    <property type="evidence" value="ECO:0007669"/>
    <property type="project" value="InterPro"/>
</dbReference>
<reference evidence="4" key="1">
    <citation type="submission" date="2015-12" db="EMBL/GenBank/DDBJ databases">
        <title>FDA dAtabase for Regulatory Grade micrObial Sequences (FDA-ARGOS): Supporting development and validation of Infectious Disease Dx tests.</title>
        <authorList>
            <person name="Hoffmann M."/>
            <person name="Allard M."/>
            <person name="Evans P."/>
            <person name="Brown E."/>
            <person name="Tallon L.J."/>
            <person name="Sadzewicz L."/>
            <person name="Sengamalay N."/>
            <person name="Ott S."/>
            <person name="Godinez A."/>
            <person name="Nagaraj S."/>
            <person name="Vyas G."/>
            <person name="Aluvathingal J."/>
            <person name="Nadendla S."/>
            <person name="Geyer C."/>
            <person name="Sichtig H."/>
        </authorList>
    </citation>
    <scope>NUCLEOTIDE SEQUENCE [LARGE SCALE GENOMIC DNA]</scope>
    <source>
        <strain evidence="4">ATCC 33809</strain>
    </source>
</reference>
<dbReference type="InterPro" id="IPR043130">
    <property type="entry name" value="CDP-OH_PTrfase_TM_dom"/>
</dbReference>
<dbReference type="KEGG" id="vfl:AL536_15605"/>
<dbReference type="AlphaFoldDB" id="A0AAX2LPS6"/>
<keyword evidence="4" id="KW-1185">Reference proteome</keyword>
<dbReference type="GeneID" id="29386328"/>
<dbReference type="EMBL" id="CP014035">
    <property type="protein sequence ID" value="AMF94870.1"/>
    <property type="molecule type" value="Genomic_DNA"/>
</dbReference>
<dbReference type="Proteomes" id="UP000057088">
    <property type="component" value="Chromosome 2"/>
</dbReference>
<evidence type="ECO:0000256" key="1">
    <source>
        <dbReference type="SAM" id="Phobius"/>
    </source>
</evidence>
<gene>
    <name evidence="2" type="ORF">AL536_15605</name>
    <name evidence="3" type="ORF">NCTC11327_01872</name>
</gene>
<proteinExistence type="predicted"/>
<keyword evidence="1" id="KW-1133">Transmembrane helix</keyword>
<protein>
    <submittedName>
        <fullName evidence="2">CDP-alcohol phosphatidyltransferase family protein</fullName>
    </submittedName>
    <submittedName>
        <fullName evidence="3">CDP-diacylglycerol--glycerol-3-phosphate 3-phosphatidyltransferase</fullName>
    </submittedName>
</protein>
<dbReference type="InterPro" id="IPR000462">
    <property type="entry name" value="CDP-OH_P_trans"/>
</dbReference>
<dbReference type="EMBL" id="UHIP01000001">
    <property type="protein sequence ID" value="SUP26049.1"/>
    <property type="molecule type" value="Genomic_DNA"/>
</dbReference>
<organism evidence="3 5">
    <name type="scientific">Vibrio fluvialis</name>
    <dbReference type="NCBI Taxonomy" id="676"/>
    <lineage>
        <taxon>Bacteria</taxon>
        <taxon>Pseudomonadati</taxon>
        <taxon>Pseudomonadota</taxon>
        <taxon>Gammaproteobacteria</taxon>
        <taxon>Vibrionales</taxon>
        <taxon>Vibrionaceae</taxon>
        <taxon>Vibrio</taxon>
    </lineage>
</organism>
<feature type="transmembrane region" description="Helical" evidence="1">
    <location>
        <begin position="39"/>
        <end position="60"/>
    </location>
</feature>
<sequence>MNTPTPDEANRRPLAVRELKLTKRIAIWLSQKNVTPNQISLLSILFALAGFVSLLLYHFYPAASLLLLAAASIQLRLLCNLFDGMVAVEGGKKTPAGELFNDVPDRIADPLFIVGAGFATQSLVGMDLAWVCAILAVLTAYVRVLGVSMNGPADFCGPMAKQHRMALLTASLLILCVYQWLQLPLHFLGYTLDCALALMLCGLVITTWRRLEHIYHYHQAQFAQQQETQRDV</sequence>
<evidence type="ECO:0000313" key="3">
    <source>
        <dbReference type="EMBL" id="SUP26049.1"/>
    </source>
</evidence>
<dbReference type="RefSeq" id="WP_061056687.1">
    <property type="nucleotide sequence ID" value="NZ_CABLBX010000003.1"/>
</dbReference>
<evidence type="ECO:0000313" key="4">
    <source>
        <dbReference type="Proteomes" id="UP000057088"/>
    </source>
</evidence>
<keyword evidence="1" id="KW-0472">Membrane</keyword>
<reference evidence="3 5" key="3">
    <citation type="submission" date="2018-06" db="EMBL/GenBank/DDBJ databases">
        <authorList>
            <consortium name="Pathogen Informatics"/>
            <person name="Doyle S."/>
        </authorList>
    </citation>
    <scope>NUCLEOTIDE SEQUENCE [LARGE SCALE GENOMIC DNA]</scope>
    <source>
        <strain evidence="3 5">NCTC11327</strain>
    </source>
</reference>
<dbReference type="GO" id="GO:0016020">
    <property type="term" value="C:membrane"/>
    <property type="evidence" value="ECO:0007669"/>
    <property type="project" value="InterPro"/>
</dbReference>
<reference evidence="2" key="2">
    <citation type="submission" date="2018-01" db="EMBL/GenBank/DDBJ databases">
        <title>FDA dAtabase for Regulatory Grade micrObial Sequences (FDA-ARGOS): Supporting development and validation of Infectious Disease Dx tests.</title>
        <authorList>
            <person name="Hoffmann M."/>
            <person name="Allard M."/>
            <person name="Evans P."/>
            <person name="Brown E."/>
            <person name="Tallon L."/>
            <person name="Sadzewicz L."/>
            <person name="Sengamalay N."/>
            <person name="Ott S."/>
            <person name="Godinez A."/>
            <person name="Nagaraj S."/>
            <person name="Vyas G."/>
            <person name="Aluvathingal J."/>
            <person name="Nadendla S."/>
            <person name="Geyer C."/>
            <person name="Sichtig H."/>
        </authorList>
    </citation>
    <scope>NUCLEOTIDE SEQUENCE</scope>
    <source>
        <strain evidence="2">ATCC 33809</strain>
    </source>
</reference>
<accession>A0AAX2LPS6</accession>
<feature type="transmembrane region" description="Helical" evidence="1">
    <location>
        <begin position="128"/>
        <end position="145"/>
    </location>
</feature>
<dbReference type="Proteomes" id="UP000254626">
    <property type="component" value="Unassembled WGS sequence"/>
</dbReference>